<dbReference type="PROSITE" id="PS50930">
    <property type="entry name" value="HTH_LYTTR"/>
    <property type="match status" value="1"/>
</dbReference>
<dbReference type="PANTHER" id="PTHR37299:SF1">
    <property type="entry name" value="STAGE 0 SPORULATION PROTEIN A HOMOLOG"/>
    <property type="match status" value="1"/>
</dbReference>
<organism evidence="2 3">
    <name type="scientific">Thermotalea metallivorans</name>
    <dbReference type="NCBI Taxonomy" id="520762"/>
    <lineage>
        <taxon>Bacteria</taxon>
        <taxon>Bacillati</taxon>
        <taxon>Bacillota</taxon>
        <taxon>Clostridia</taxon>
        <taxon>Peptostreptococcales</taxon>
        <taxon>Thermotaleaceae</taxon>
        <taxon>Thermotalea</taxon>
    </lineage>
</organism>
<dbReference type="Proteomes" id="UP000070456">
    <property type="component" value="Unassembled WGS sequence"/>
</dbReference>
<dbReference type="RefSeq" id="WP_068556292.1">
    <property type="nucleotide sequence ID" value="NZ_LOEE01000034.1"/>
</dbReference>
<gene>
    <name evidence="2" type="primary">natR_2</name>
    <name evidence="2" type="ORF">AN619_16980</name>
</gene>
<dbReference type="PANTHER" id="PTHR37299">
    <property type="entry name" value="TRANSCRIPTIONAL REGULATOR-RELATED"/>
    <property type="match status" value="1"/>
</dbReference>
<name>A0A140L4F9_9FIRM</name>
<dbReference type="OrthoDB" id="9809318at2"/>
<feature type="domain" description="HTH LytTR-type" evidence="1">
    <location>
        <begin position="17"/>
        <end position="121"/>
    </location>
</feature>
<dbReference type="GO" id="GO:0003677">
    <property type="term" value="F:DNA binding"/>
    <property type="evidence" value="ECO:0007669"/>
    <property type="project" value="InterPro"/>
</dbReference>
<dbReference type="GO" id="GO:0000156">
    <property type="term" value="F:phosphorelay response regulator activity"/>
    <property type="evidence" value="ECO:0007669"/>
    <property type="project" value="InterPro"/>
</dbReference>
<dbReference type="Gene3D" id="2.40.50.1020">
    <property type="entry name" value="LytTr DNA-binding domain"/>
    <property type="match status" value="1"/>
</dbReference>
<evidence type="ECO:0000313" key="2">
    <source>
        <dbReference type="EMBL" id="KXG75434.1"/>
    </source>
</evidence>
<dbReference type="STRING" id="520762.AN619_16980"/>
<keyword evidence="3" id="KW-1185">Reference proteome</keyword>
<protein>
    <submittedName>
        <fullName evidence="2">Transcriptional regulatory protein NatR</fullName>
    </submittedName>
</protein>
<sequence length="122" mass="14422">MRNLEERSSKILIHGKICVKHGNERLFLPKKNIIMFVKNGRKTDMHTTEGIFSIPASLNHVEKKLDNRHFFRSHQSFIINLMMIKKIVATDLETYVVMEHTNARAQITKQNEKRLYELIEVF</sequence>
<proteinExistence type="predicted"/>
<evidence type="ECO:0000313" key="3">
    <source>
        <dbReference type="Proteomes" id="UP000070456"/>
    </source>
</evidence>
<accession>A0A140L4F9</accession>
<comment type="caution">
    <text evidence="2">The sequence shown here is derived from an EMBL/GenBank/DDBJ whole genome shotgun (WGS) entry which is preliminary data.</text>
</comment>
<dbReference type="AlphaFoldDB" id="A0A140L4F9"/>
<dbReference type="InterPro" id="IPR046947">
    <property type="entry name" value="LytR-like"/>
</dbReference>
<evidence type="ECO:0000259" key="1">
    <source>
        <dbReference type="PROSITE" id="PS50930"/>
    </source>
</evidence>
<reference evidence="2 3" key="1">
    <citation type="submission" date="2015-12" db="EMBL/GenBank/DDBJ databases">
        <title>Draft genome sequence of the thermoanaerobe Thermotalea metallivorans, an isolate from the runoff channel of the Great Artesian Basin, Australia.</title>
        <authorList>
            <person name="Patel B.K."/>
        </authorList>
    </citation>
    <scope>NUCLEOTIDE SEQUENCE [LARGE SCALE GENOMIC DNA]</scope>
    <source>
        <strain evidence="2 3">B2-1</strain>
    </source>
</reference>
<dbReference type="SMART" id="SM00850">
    <property type="entry name" value="LytTR"/>
    <property type="match status" value="1"/>
</dbReference>
<dbReference type="EMBL" id="LOEE01000034">
    <property type="protein sequence ID" value="KXG75434.1"/>
    <property type="molecule type" value="Genomic_DNA"/>
</dbReference>
<dbReference type="Pfam" id="PF04397">
    <property type="entry name" value="LytTR"/>
    <property type="match status" value="1"/>
</dbReference>
<dbReference type="InterPro" id="IPR007492">
    <property type="entry name" value="LytTR_DNA-bd_dom"/>
</dbReference>